<reference evidence="1" key="1">
    <citation type="submission" date="2014-09" db="EMBL/GenBank/DDBJ databases">
        <authorList>
            <person name="Magalhaes I.L.F."/>
            <person name="Oliveira U."/>
            <person name="Santos F.R."/>
            <person name="Vidigal T.H.D.A."/>
            <person name="Brescovit A.D."/>
            <person name="Santos A.J."/>
        </authorList>
    </citation>
    <scope>NUCLEOTIDE SEQUENCE</scope>
    <source>
        <tissue evidence="1">Shoot tissue taken approximately 20 cm above the soil surface</tissue>
    </source>
</reference>
<sequence length="77" mass="8926">MPLKKKEGNLLSVLPSLFLLGTSSREEKMLLQRNNYKKVWPLVYWSELVNGETTEDNEDSYLNDDGKSMALVVYEEK</sequence>
<accession>A0A0A8Z6H1</accession>
<proteinExistence type="predicted"/>
<organism evidence="1">
    <name type="scientific">Arundo donax</name>
    <name type="common">Giant reed</name>
    <name type="synonym">Donax arundinaceus</name>
    <dbReference type="NCBI Taxonomy" id="35708"/>
    <lineage>
        <taxon>Eukaryota</taxon>
        <taxon>Viridiplantae</taxon>
        <taxon>Streptophyta</taxon>
        <taxon>Embryophyta</taxon>
        <taxon>Tracheophyta</taxon>
        <taxon>Spermatophyta</taxon>
        <taxon>Magnoliopsida</taxon>
        <taxon>Liliopsida</taxon>
        <taxon>Poales</taxon>
        <taxon>Poaceae</taxon>
        <taxon>PACMAD clade</taxon>
        <taxon>Arundinoideae</taxon>
        <taxon>Arundineae</taxon>
        <taxon>Arundo</taxon>
    </lineage>
</organism>
<dbReference type="EMBL" id="GBRH01267453">
    <property type="protein sequence ID" value="JAD30442.1"/>
    <property type="molecule type" value="Transcribed_RNA"/>
</dbReference>
<name>A0A0A8Z6H1_ARUDO</name>
<dbReference type="AlphaFoldDB" id="A0A0A8Z6H1"/>
<evidence type="ECO:0000313" key="1">
    <source>
        <dbReference type="EMBL" id="JAD30442.1"/>
    </source>
</evidence>
<reference evidence="1" key="2">
    <citation type="journal article" date="2015" name="Data Brief">
        <title>Shoot transcriptome of the giant reed, Arundo donax.</title>
        <authorList>
            <person name="Barrero R.A."/>
            <person name="Guerrero F.D."/>
            <person name="Moolhuijzen P."/>
            <person name="Goolsby J.A."/>
            <person name="Tidwell J."/>
            <person name="Bellgard S.E."/>
            <person name="Bellgard M.I."/>
        </authorList>
    </citation>
    <scope>NUCLEOTIDE SEQUENCE</scope>
    <source>
        <tissue evidence="1">Shoot tissue taken approximately 20 cm above the soil surface</tissue>
    </source>
</reference>
<protein>
    <submittedName>
        <fullName evidence="1">Uncharacterized protein</fullName>
    </submittedName>
</protein>